<name>A0A8K1C737_PYTOL</name>
<dbReference type="OrthoDB" id="61110at2759"/>
<dbReference type="PANTHER" id="PTHR22870">
    <property type="entry name" value="REGULATOR OF CHROMOSOME CONDENSATION"/>
    <property type="match status" value="1"/>
</dbReference>
<dbReference type="EMBL" id="SPLM01000144">
    <property type="protein sequence ID" value="TMW57530.1"/>
    <property type="molecule type" value="Genomic_DNA"/>
</dbReference>
<evidence type="ECO:0000313" key="4">
    <source>
        <dbReference type="Proteomes" id="UP000794436"/>
    </source>
</evidence>
<feature type="repeat" description="RCC1" evidence="2">
    <location>
        <begin position="511"/>
        <end position="595"/>
    </location>
</feature>
<feature type="repeat" description="RCC1" evidence="2">
    <location>
        <begin position="1194"/>
        <end position="1262"/>
    </location>
</feature>
<comment type="caution">
    <text evidence="3">The sequence shown here is derived from an EMBL/GenBank/DDBJ whole genome shotgun (WGS) entry which is preliminary data.</text>
</comment>
<dbReference type="Pfam" id="PF13540">
    <property type="entry name" value="RCC1_2"/>
    <property type="match status" value="1"/>
</dbReference>
<dbReference type="InterPro" id="IPR000408">
    <property type="entry name" value="Reg_chr_condens"/>
</dbReference>
<dbReference type="CDD" id="cd23767">
    <property type="entry name" value="IQCD"/>
    <property type="match status" value="1"/>
</dbReference>
<feature type="repeat" description="RCC1" evidence="2">
    <location>
        <begin position="596"/>
        <end position="665"/>
    </location>
</feature>
<proteinExistence type="predicted"/>
<accession>A0A8K1C737</accession>
<dbReference type="PRINTS" id="PR00633">
    <property type="entry name" value="RCCNDNSATION"/>
</dbReference>
<feature type="repeat" description="RCC1" evidence="2">
    <location>
        <begin position="1263"/>
        <end position="1322"/>
    </location>
</feature>
<dbReference type="Proteomes" id="UP000794436">
    <property type="component" value="Unassembled WGS sequence"/>
</dbReference>
<dbReference type="Pfam" id="PF00415">
    <property type="entry name" value="RCC1"/>
    <property type="match status" value="2"/>
</dbReference>
<evidence type="ECO:0000256" key="1">
    <source>
        <dbReference type="ARBA" id="ARBA00022737"/>
    </source>
</evidence>
<dbReference type="PANTHER" id="PTHR22870:SF408">
    <property type="entry name" value="OS09G0560450 PROTEIN"/>
    <property type="match status" value="1"/>
</dbReference>
<dbReference type="SUPFAM" id="SSF50985">
    <property type="entry name" value="RCC1/BLIP-II"/>
    <property type="match status" value="2"/>
</dbReference>
<sequence length="1348" mass="148982">MGIEHSLTLVTPAVSNQHSGEVSASSWPRGWQYTPTDVAIWPQCASFVQWFTAHDACVLHDRLRRRPRASFLTFREFCAWLTKNQVNSAVNDEILRLPTPPVDIMTPPSLVTAPLSTNKQPPSTQRVMVAELALEHLFTTFAGKTQKLYAPEFLAAMTVASHAIWQGDEKVRLLMLLFQDAAQPPRKTPYDADAVVFKEADVAKLFLSVLQGLGKLTVGLARRWECHGLNIPNLARALASDCLGFSKSAKRTVTVGQMRAYYTSRPGLVRFLGLFSGESVRNPFTFGVTRSMCDGLPLPFAYKDAILKQKQQYEQLVQRAVTFEGRQAMRQHSAATLIQSTWRRRYSQFLLERNRQAHARHRHASAIALQSVLKQWHFAKVLEQHADAELHAYNGAVLVAGMGPAIPRGSNKPGSTQEPAPLQLVDAFKLRQVQIVSIALSSTCALALTSDRQSLFAWGRCLPCVYEDDVEAATILTQPGPRRLATRFSAGNRVQQLACGLRHALVLTEDGNVFSWGFNDHGQLGHGSNDTLLARTNGQTQYSTYYDERDGRESPYLPHPTKLIYFQGSLAQQAEPIPIQTIVCGDYYSLALSRDGDVFTWGDASEGQLGHGEAYTSYEVAFVDRHMLNSAYTFLPEPEPVLALSDQAVVQVACRKNHSVALTKDSRVFAWGNWGRRTGSDREHAFVPEEVHPVVLPRLRIRQLIVGDHHMIAEGASLWLSMTSVAAASSGSAPRLYLACAISSDLDAIEARFVSASTSWTCVLIDGEVDNIEGEPQEEEDNEQGLWAKRMAPYALQDVAQVAVYDGSFTTITQFFPEQATVFRYEHLLTSWLGPHMRDRLAVFPRGKPAGLYIQFLLPVSSSATRGVLDPHEGSTVPSSRMVEFPVCGATTTPGKLTRKGLATHVFHPVMRERLLQLPTRVRKVMPTEYMEPHSVFIIEFDESCCGNDDPDAENDEDDGLLGLLTRSVTVDGEEIVTWSDHVVQGMTQRILEAQEAGALCVLIVLDILDADPFELELSEDAGVYIPVLMLKKTTHATRYTLDPTQIVVFSDILYRFTSSQALEEHEDVNQAPTLPSAWAVRCFERVDTTRERIQSALKHGASGVVFVQDEQSIEMDGETAGAPIGLAWPTGTEPKIKSDDLIVMISHSDGQALRAASHLALTSQALPFVPRNSTDQSPCELLVGITVELRPGGTTYAWGDGQNGRLGLGDASHSSFQDGYEALTDTAYRFVERPTAIAALAGHEMKQLVCGTTHNVAVTEAGRVFTWGKGVRGALAQAKTREQAQKQREDQRIPRMLHHLHYDRIIQAAANDASSMLLTERVSPDAYAARRKEITQLKAAARKSLLA</sequence>
<dbReference type="PROSITE" id="PS00626">
    <property type="entry name" value="RCC1_2"/>
    <property type="match status" value="1"/>
</dbReference>
<dbReference type="InterPro" id="IPR009091">
    <property type="entry name" value="RCC1/BLIP-II"/>
</dbReference>
<evidence type="ECO:0000256" key="2">
    <source>
        <dbReference type="PROSITE-ProRule" id="PRU00235"/>
    </source>
</evidence>
<gene>
    <name evidence="3" type="ORF">Poli38472_003455</name>
</gene>
<dbReference type="InterPro" id="IPR051210">
    <property type="entry name" value="Ub_ligase/GEF_domain"/>
</dbReference>
<dbReference type="PROSITE" id="PS50012">
    <property type="entry name" value="RCC1_3"/>
    <property type="match status" value="4"/>
</dbReference>
<organism evidence="3 4">
    <name type="scientific">Pythium oligandrum</name>
    <name type="common">Mycoparasitic fungus</name>
    <dbReference type="NCBI Taxonomy" id="41045"/>
    <lineage>
        <taxon>Eukaryota</taxon>
        <taxon>Sar</taxon>
        <taxon>Stramenopiles</taxon>
        <taxon>Oomycota</taxon>
        <taxon>Peronosporomycetes</taxon>
        <taxon>Pythiales</taxon>
        <taxon>Pythiaceae</taxon>
        <taxon>Pythium</taxon>
    </lineage>
</organism>
<reference evidence="3" key="1">
    <citation type="submission" date="2019-03" db="EMBL/GenBank/DDBJ databases">
        <title>Long read genome sequence of the mycoparasitic Pythium oligandrum ATCC 38472 isolated from sugarbeet rhizosphere.</title>
        <authorList>
            <person name="Gaulin E."/>
        </authorList>
    </citation>
    <scope>NUCLEOTIDE SEQUENCE</scope>
    <source>
        <strain evidence="3">ATCC 38472_TT</strain>
    </source>
</reference>
<dbReference type="Gene3D" id="2.130.10.30">
    <property type="entry name" value="Regulator of chromosome condensation 1/beta-lactamase-inhibitor protein II"/>
    <property type="match status" value="2"/>
</dbReference>
<evidence type="ECO:0000313" key="3">
    <source>
        <dbReference type="EMBL" id="TMW57530.1"/>
    </source>
</evidence>
<keyword evidence="4" id="KW-1185">Reference proteome</keyword>
<keyword evidence="1" id="KW-0677">Repeat</keyword>
<protein>
    <submittedName>
        <fullName evidence="3">Uncharacterized protein</fullName>
    </submittedName>
</protein>